<dbReference type="Pfam" id="PF19054">
    <property type="entry name" value="DUF5753"/>
    <property type="match status" value="1"/>
</dbReference>
<dbReference type="OrthoDB" id="2897536at2"/>
<dbReference type="SMART" id="SM00530">
    <property type="entry name" value="HTH_XRE"/>
    <property type="match status" value="1"/>
</dbReference>
<dbReference type="RefSeq" id="WP_152262586.1">
    <property type="nucleotide sequence ID" value="NZ_VOKX01000009.1"/>
</dbReference>
<protein>
    <submittedName>
        <fullName evidence="2">Helix-turn-helix domain-containing protein</fullName>
    </submittedName>
</protein>
<proteinExistence type="predicted"/>
<evidence type="ECO:0000313" key="3">
    <source>
        <dbReference type="Proteomes" id="UP000327000"/>
    </source>
</evidence>
<evidence type="ECO:0000313" key="2">
    <source>
        <dbReference type="EMBL" id="KAB7849995.1"/>
    </source>
</evidence>
<keyword evidence="3" id="KW-1185">Reference proteome</keyword>
<dbReference type="AlphaFoldDB" id="A0A5N5WE26"/>
<dbReference type="GO" id="GO:0003677">
    <property type="term" value="F:DNA binding"/>
    <property type="evidence" value="ECO:0007669"/>
    <property type="project" value="InterPro"/>
</dbReference>
<dbReference type="InterPro" id="IPR001387">
    <property type="entry name" value="Cro/C1-type_HTH"/>
</dbReference>
<sequence>MTTEDDSLPDPTSSMLAFFGSELNRIRRKAGKSQTQAAEMAHTTQAMISYVERAKRVPSEPLAHDLDSAFGTDGHFGRLHPLVIKFAYPSWFLPYVELEQDVSVFRSFECQLIHGLLQTEEYARTVLASGRPDNVNDLVAARLTRQGIFERDEPPHTWFIMDEYALTRSFIPPAVLAPQLQHLLDVGRHPRTVIQVVPFDSPAHPGLAGPFALMGFETGPDVLHVDGFSQGRIALEPSEVESAMRAYDLLRAAALSPEASADLIRKHLKELTQ</sequence>
<dbReference type="InterPro" id="IPR043917">
    <property type="entry name" value="DUF5753"/>
</dbReference>
<dbReference type="CDD" id="cd00093">
    <property type="entry name" value="HTH_XRE"/>
    <property type="match status" value="1"/>
</dbReference>
<dbReference type="InterPro" id="IPR010982">
    <property type="entry name" value="Lambda_DNA-bd_dom_sf"/>
</dbReference>
<name>A0A5N5WE26_STRMB</name>
<feature type="domain" description="HTH cro/C1-type" evidence="1">
    <location>
        <begin position="23"/>
        <end position="76"/>
    </location>
</feature>
<dbReference type="Proteomes" id="UP000327000">
    <property type="component" value="Unassembled WGS sequence"/>
</dbReference>
<gene>
    <name evidence="2" type="ORF">FRZ00_05080</name>
</gene>
<accession>A0A5N5WE26</accession>
<dbReference type="EMBL" id="VOKX01000009">
    <property type="protein sequence ID" value="KAB7849995.1"/>
    <property type="molecule type" value="Genomic_DNA"/>
</dbReference>
<comment type="caution">
    <text evidence="2">The sequence shown here is derived from an EMBL/GenBank/DDBJ whole genome shotgun (WGS) entry which is preliminary data.</text>
</comment>
<organism evidence="2 3">
    <name type="scientific">Streptomyces mobaraensis</name>
    <name type="common">Streptoverticillium mobaraense</name>
    <dbReference type="NCBI Taxonomy" id="35621"/>
    <lineage>
        <taxon>Bacteria</taxon>
        <taxon>Bacillati</taxon>
        <taxon>Actinomycetota</taxon>
        <taxon>Actinomycetes</taxon>
        <taxon>Kitasatosporales</taxon>
        <taxon>Streptomycetaceae</taxon>
        <taxon>Streptomyces</taxon>
    </lineage>
</organism>
<dbReference type="Gene3D" id="1.10.260.40">
    <property type="entry name" value="lambda repressor-like DNA-binding domains"/>
    <property type="match status" value="1"/>
</dbReference>
<dbReference type="Pfam" id="PF13560">
    <property type="entry name" value="HTH_31"/>
    <property type="match status" value="1"/>
</dbReference>
<dbReference type="SUPFAM" id="SSF47413">
    <property type="entry name" value="lambda repressor-like DNA-binding domains"/>
    <property type="match status" value="1"/>
</dbReference>
<dbReference type="PROSITE" id="PS50943">
    <property type="entry name" value="HTH_CROC1"/>
    <property type="match status" value="1"/>
</dbReference>
<evidence type="ECO:0000259" key="1">
    <source>
        <dbReference type="PROSITE" id="PS50943"/>
    </source>
</evidence>
<reference evidence="2 3" key="1">
    <citation type="journal article" date="2019" name="Microb. Cell Fact.">
        <title>Exploring novel herbicidin analogues by transcriptional regulator overexpression and MS/MS molecular networking.</title>
        <authorList>
            <person name="Shi Y."/>
            <person name="Gu R."/>
            <person name="Li Y."/>
            <person name="Wang X."/>
            <person name="Ren W."/>
            <person name="Li X."/>
            <person name="Wang L."/>
            <person name="Xie Y."/>
            <person name="Hong B."/>
        </authorList>
    </citation>
    <scope>NUCLEOTIDE SEQUENCE [LARGE SCALE GENOMIC DNA]</scope>
    <source>
        <strain evidence="2 3">US-43</strain>
    </source>
</reference>